<keyword evidence="3" id="KW-1185">Reference proteome</keyword>
<evidence type="ECO:0000313" key="3">
    <source>
        <dbReference type="Proteomes" id="UP000215931"/>
    </source>
</evidence>
<reference evidence="2 3" key="1">
    <citation type="submission" date="2017-08" db="EMBL/GenBank/DDBJ databases">
        <title>Mesorhizobium wenxinae sp. nov., a novel rhizobial species isolated from root nodules of chickpea (Cicer arietinum L.).</title>
        <authorList>
            <person name="Zhang J."/>
        </authorList>
    </citation>
    <scope>NUCLEOTIDE SEQUENCE [LARGE SCALE GENOMIC DNA]</scope>
    <source>
        <strain evidence="3">WYCCWR 10019</strain>
    </source>
</reference>
<gene>
    <name evidence="2" type="ORF">CIT31_14045</name>
</gene>
<dbReference type="RefSeq" id="WP_133116149.1">
    <property type="nucleotide sequence ID" value="NZ_NPKH01000020.1"/>
</dbReference>
<protein>
    <submittedName>
        <fullName evidence="2">Uncharacterized protein</fullName>
    </submittedName>
</protein>
<feature type="transmembrane region" description="Helical" evidence="1">
    <location>
        <begin position="12"/>
        <end position="31"/>
    </location>
</feature>
<name>A0A271KIB7_9HYPH</name>
<dbReference type="Proteomes" id="UP000215931">
    <property type="component" value="Unassembled WGS sequence"/>
</dbReference>
<evidence type="ECO:0000256" key="1">
    <source>
        <dbReference type="SAM" id="Phobius"/>
    </source>
</evidence>
<dbReference type="EMBL" id="NPKH01000020">
    <property type="protein sequence ID" value="PAP95184.1"/>
    <property type="molecule type" value="Genomic_DNA"/>
</dbReference>
<evidence type="ECO:0000313" key="2">
    <source>
        <dbReference type="EMBL" id="PAP95184.1"/>
    </source>
</evidence>
<comment type="caution">
    <text evidence="2">The sequence shown here is derived from an EMBL/GenBank/DDBJ whole genome shotgun (WGS) entry which is preliminary data.</text>
</comment>
<keyword evidence="1" id="KW-0472">Membrane</keyword>
<sequence>MSGKPMAESGYAVAAFEGTFLLLIIASELCAQIGKMEGPEAGARPQAEALIKRVGNDREKLNRPAAKLKK</sequence>
<dbReference type="AlphaFoldDB" id="A0A271KIB7"/>
<keyword evidence="1" id="KW-0812">Transmembrane</keyword>
<proteinExistence type="predicted"/>
<keyword evidence="1" id="KW-1133">Transmembrane helix</keyword>
<accession>A0A271KIB7</accession>
<organism evidence="2 3">
    <name type="scientific">Mesorhizobium wenxiniae</name>
    <dbReference type="NCBI Taxonomy" id="2014805"/>
    <lineage>
        <taxon>Bacteria</taxon>
        <taxon>Pseudomonadati</taxon>
        <taxon>Pseudomonadota</taxon>
        <taxon>Alphaproteobacteria</taxon>
        <taxon>Hyphomicrobiales</taxon>
        <taxon>Phyllobacteriaceae</taxon>
        <taxon>Mesorhizobium</taxon>
    </lineage>
</organism>